<organism evidence="3 4">
    <name type="scientific">Colocasia esculenta</name>
    <name type="common">Wild taro</name>
    <name type="synonym">Arum esculentum</name>
    <dbReference type="NCBI Taxonomy" id="4460"/>
    <lineage>
        <taxon>Eukaryota</taxon>
        <taxon>Viridiplantae</taxon>
        <taxon>Streptophyta</taxon>
        <taxon>Embryophyta</taxon>
        <taxon>Tracheophyta</taxon>
        <taxon>Spermatophyta</taxon>
        <taxon>Magnoliopsida</taxon>
        <taxon>Liliopsida</taxon>
        <taxon>Araceae</taxon>
        <taxon>Aroideae</taxon>
        <taxon>Colocasieae</taxon>
        <taxon>Colocasia</taxon>
    </lineage>
</organism>
<evidence type="ECO:0000313" key="3">
    <source>
        <dbReference type="EMBL" id="MQM09866.1"/>
    </source>
</evidence>
<dbReference type="OrthoDB" id="1907061at2759"/>
<reference evidence="3" key="1">
    <citation type="submission" date="2017-07" db="EMBL/GenBank/DDBJ databases">
        <title>Taro Niue Genome Assembly and Annotation.</title>
        <authorList>
            <person name="Atibalentja N."/>
            <person name="Keating K."/>
            <person name="Fields C.J."/>
        </authorList>
    </citation>
    <scope>NUCLEOTIDE SEQUENCE</scope>
    <source>
        <strain evidence="3">Niue_2</strain>
        <tissue evidence="3">Leaf</tissue>
    </source>
</reference>
<gene>
    <name evidence="3" type="ORF">Taro_042742</name>
</gene>
<dbReference type="EMBL" id="NMUH01004495">
    <property type="protein sequence ID" value="MQM09866.1"/>
    <property type="molecule type" value="Genomic_DNA"/>
</dbReference>
<feature type="coiled-coil region" evidence="1">
    <location>
        <begin position="40"/>
        <end position="67"/>
    </location>
</feature>
<feature type="region of interest" description="Disordered" evidence="2">
    <location>
        <begin position="1"/>
        <end position="34"/>
    </location>
</feature>
<dbReference type="PANTHER" id="PTHR47877">
    <property type="entry name" value="LATE EMBRYOGENESIS ABUNDANT DOMAIN-CONTAINING PROTEIN / LEA DOMAIN-CONTAINING PROTEIN"/>
    <property type="match status" value="1"/>
</dbReference>
<dbReference type="PANTHER" id="PTHR47877:SF3">
    <property type="entry name" value="LATE EMBRYOGENESIS ABUNDANT DOMAIN-CONTAINING PROTEIN _ LEA DOMAIN-CONTAINING PROTEIN"/>
    <property type="match status" value="1"/>
</dbReference>
<evidence type="ECO:0000256" key="1">
    <source>
        <dbReference type="SAM" id="Coils"/>
    </source>
</evidence>
<proteinExistence type="predicted"/>
<evidence type="ECO:0000313" key="4">
    <source>
        <dbReference type="Proteomes" id="UP000652761"/>
    </source>
</evidence>
<keyword evidence="4" id="KW-1185">Reference proteome</keyword>
<protein>
    <submittedName>
        <fullName evidence="3">Uncharacterized protein</fullName>
    </submittedName>
</protein>
<accession>A0A843WQD1</accession>
<feature type="region of interest" description="Disordered" evidence="2">
    <location>
        <begin position="259"/>
        <end position="378"/>
    </location>
</feature>
<feature type="compositionally biased region" description="Basic and acidic residues" evidence="2">
    <location>
        <begin position="306"/>
        <end position="338"/>
    </location>
</feature>
<keyword evidence="1" id="KW-0175">Coiled coil</keyword>
<name>A0A843WQD1_COLES</name>
<dbReference type="GO" id="GO:0009631">
    <property type="term" value="P:cold acclimation"/>
    <property type="evidence" value="ECO:0007669"/>
    <property type="project" value="TreeGrafter"/>
</dbReference>
<dbReference type="AlphaFoldDB" id="A0A843WQD1"/>
<dbReference type="Proteomes" id="UP000652761">
    <property type="component" value="Unassembled WGS sequence"/>
</dbReference>
<dbReference type="SMR" id="A0A843WQD1"/>
<dbReference type="GO" id="GO:0005829">
    <property type="term" value="C:cytosol"/>
    <property type="evidence" value="ECO:0007669"/>
    <property type="project" value="TreeGrafter"/>
</dbReference>
<sequence>MEHDAPTKASSAKMEGQQEKKAEEEAMSLEEMTKYRAAAQQNSIDAIRAAEERYAEAKDAAAAALKNTKEAVAHGVGAAATYAVVKGAEAKDAAAHGARVVAGYSAEKGAVAKDAVVEKGQQGYQAAKDKAVSAGRAAADYTQQAAGRAKGATVCTGKSAAEHAKDQAEKAKEVTVGTGKSAADHAKEMADKARQVTVSTGESTVEYVREKAVEAKDATARAAHKAAEYTSQKAAEAKASADAAVWAVAQKAEAAKVAARSAAQKGPEYTTCKVGETTEETTSGEQREVNFEEDEAGEVVEAGDGAGRRAERDKTEESPQEREMEIHRAEDDTSKTAEQRGVSVGVDEQPASVEAEHGDSGERYYGAEAARQQGEPRIYLRREAEKGTSTSGVGGLFEAVGEAVMGIAQTAKELLMGSERGK</sequence>
<comment type="caution">
    <text evidence="3">The sequence shown here is derived from an EMBL/GenBank/DDBJ whole genome shotgun (WGS) entry which is preliminary data.</text>
</comment>
<evidence type="ECO:0000256" key="2">
    <source>
        <dbReference type="SAM" id="MobiDB-lite"/>
    </source>
</evidence>